<sequence>MSMSMVTTTVYHIVLLYQYITVIIKQIDNRKYFNTNNMVFFLTNYFVSSVLILVAAQKVYNESVKLKMSLARLNNTLMAWPEETEILQAIRDFQRIVNTEPIIITLLTAMPLKMPLLLSMVSIATTYAIIALQFNHVV</sequence>
<proteinExistence type="evidence at transcript level"/>
<feature type="transmembrane region" description="Helical" evidence="6">
    <location>
        <begin position="116"/>
        <end position="134"/>
    </location>
</feature>
<evidence type="ECO:0000313" key="7">
    <source>
        <dbReference type="EMBL" id="AOG12962.1"/>
    </source>
</evidence>
<comment type="subcellular location">
    <subcellularLocation>
        <location evidence="1">Cell membrane</location>
        <topology evidence="1">Multi-pass membrane protein</topology>
    </subcellularLocation>
</comment>
<evidence type="ECO:0000256" key="4">
    <source>
        <dbReference type="ARBA" id="ARBA00022989"/>
    </source>
</evidence>
<evidence type="ECO:0000256" key="2">
    <source>
        <dbReference type="ARBA" id="ARBA00022475"/>
    </source>
</evidence>
<feature type="transmembrane region" description="Helical" evidence="6">
    <location>
        <begin position="6"/>
        <end position="27"/>
    </location>
</feature>
<dbReference type="Pfam" id="PF08395">
    <property type="entry name" value="7tm_7"/>
    <property type="match status" value="1"/>
</dbReference>
<keyword evidence="2" id="KW-1003">Cell membrane</keyword>
<keyword evidence="7" id="KW-0675">Receptor</keyword>
<dbReference type="EMBL" id="KX656013">
    <property type="protein sequence ID" value="AOG12962.1"/>
    <property type="molecule type" value="mRNA"/>
</dbReference>
<evidence type="ECO:0000256" key="6">
    <source>
        <dbReference type="SAM" id="Phobius"/>
    </source>
</evidence>
<name>A0A1B3P5U2_EOGHI</name>
<dbReference type="AlphaFoldDB" id="A0A1B3P5U2"/>
<feature type="transmembrane region" description="Helical" evidence="6">
    <location>
        <begin position="39"/>
        <end position="60"/>
    </location>
</feature>
<dbReference type="InterPro" id="IPR013604">
    <property type="entry name" value="7TM_chemorcpt"/>
</dbReference>
<protein>
    <submittedName>
        <fullName evidence="7">Gustatory receptor</fullName>
    </submittedName>
</protein>
<keyword evidence="5 6" id="KW-0472">Membrane</keyword>
<accession>A0A1B3P5U2</accession>
<organism evidence="7">
    <name type="scientific">Eogystia hippophaecolus</name>
    <name type="common">Moth</name>
    <name type="synonym">Holcocerus hippophaecolus</name>
    <dbReference type="NCBI Taxonomy" id="1206364"/>
    <lineage>
        <taxon>Eukaryota</taxon>
        <taxon>Metazoa</taxon>
        <taxon>Ecdysozoa</taxon>
        <taxon>Arthropoda</taxon>
        <taxon>Hexapoda</taxon>
        <taxon>Insecta</taxon>
        <taxon>Pterygota</taxon>
        <taxon>Neoptera</taxon>
        <taxon>Endopterygota</taxon>
        <taxon>Lepidoptera</taxon>
        <taxon>Glossata</taxon>
        <taxon>Ditrysia</taxon>
        <taxon>Cossoidea</taxon>
        <taxon>Cossidae</taxon>
        <taxon>Cossinae</taxon>
        <taxon>Eogystia</taxon>
    </lineage>
</organism>
<dbReference type="GO" id="GO:0005886">
    <property type="term" value="C:plasma membrane"/>
    <property type="evidence" value="ECO:0007669"/>
    <property type="project" value="UniProtKB-SubCell"/>
</dbReference>
<evidence type="ECO:0000256" key="5">
    <source>
        <dbReference type="ARBA" id="ARBA00023136"/>
    </source>
</evidence>
<evidence type="ECO:0000256" key="3">
    <source>
        <dbReference type="ARBA" id="ARBA00022692"/>
    </source>
</evidence>
<evidence type="ECO:0000256" key="1">
    <source>
        <dbReference type="ARBA" id="ARBA00004651"/>
    </source>
</evidence>
<reference evidence="7" key="1">
    <citation type="journal article" date="2016" name="BMC Genomics">
        <title>Antennal transcriptome analysis and expression profiles of odorant binding proteins in Eogystia hippophaecolus (Lepidoptera: Cossidae).</title>
        <authorList>
            <person name="Hu P."/>
            <person name="Tao J."/>
            <person name="Cui M."/>
            <person name="Gao C."/>
            <person name="Lu P."/>
            <person name="Luo Y."/>
        </authorList>
    </citation>
    <scope>NUCLEOTIDE SEQUENCE</scope>
</reference>
<keyword evidence="4 6" id="KW-1133">Transmembrane helix</keyword>
<keyword evidence="3 6" id="KW-0812">Transmembrane</keyword>
<dbReference type="GO" id="GO:0050909">
    <property type="term" value="P:sensory perception of taste"/>
    <property type="evidence" value="ECO:0007669"/>
    <property type="project" value="InterPro"/>
</dbReference>